<dbReference type="GO" id="GO:0055085">
    <property type="term" value="P:transmembrane transport"/>
    <property type="evidence" value="ECO:0007669"/>
    <property type="project" value="InterPro"/>
</dbReference>
<evidence type="ECO:0000313" key="10">
    <source>
        <dbReference type="Proteomes" id="UP000256520"/>
    </source>
</evidence>
<feature type="transmembrane region" description="Helical" evidence="7">
    <location>
        <begin position="135"/>
        <end position="156"/>
    </location>
</feature>
<dbReference type="Gene3D" id="1.10.3720.10">
    <property type="entry name" value="MetI-like"/>
    <property type="match status" value="1"/>
</dbReference>
<evidence type="ECO:0000256" key="1">
    <source>
        <dbReference type="ARBA" id="ARBA00004651"/>
    </source>
</evidence>
<dbReference type="OrthoDB" id="9785347at2"/>
<keyword evidence="6 7" id="KW-0472">Membrane</keyword>
<comment type="subcellular location">
    <subcellularLocation>
        <location evidence="1 7">Cell membrane</location>
        <topology evidence="1 7">Multi-pass membrane protein</topology>
    </subcellularLocation>
</comment>
<evidence type="ECO:0000256" key="4">
    <source>
        <dbReference type="ARBA" id="ARBA00022692"/>
    </source>
</evidence>
<feature type="transmembrane region" description="Helical" evidence="7">
    <location>
        <begin position="291"/>
        <end position="315"/>
    </location>
</feature>
<feature type="transmembrane region" description="Helical" evidence="7">
    <location>
        <begin position="183"/>
        <end position="207"/>
    </location>
</feature>
<feature type="transmembrane region" description="Helical" evidence="7">
    <location>
        <begin position="238"/>
        <end position="258"/>
    </location>
</feature>
<gene>
    <name evidence="9" type="ORF">CWR45_05240</name>
</gene>
<feature type="transmembrane region" description="Helical" evidence="7">
    <location>
        <begin position="40"/>
        <end position="62"/>
    </location>
</feature>
<proteinExistence type="inferred from homology"/>
<name>A0A3D8PZ84_9BACI</name>
<accession>A0A3D8PZ84</accession>
<dbReference type="GO" id="GO:0005886">
    <property type="term" value="C:plasma membrane"/>
    <property type="evidence" value="ECO:0007669"/>
    <property type="project" value="UniProtKB-SubCell"/>
</dbReference>
<evidence type="ECO:0000256" key="6">
    <source>
        <dbReference type="ARBA" id="ARBA00023136"/>
    </source>
</evidence>
<comment type="caution">
    <text evidence="9">The sequence shown here is derived from an EMBL/GenBank/DDBJ whole genome shotgun (WGS) entry which is preliminary data.</text>
</comment>
<dbReference type="PROSITE" id="PS50928">
    <property type="entry name" value="ABC_TM1"/>
    <property type="match status" value="1"/>
</dbReference>
<keyword evidence="2 7" id="KW-0813">Transport</keyword>
<organism evidence="9 10">
    <name type="scientific">Oceanobacillus chungangensis</name>
    <dbReference type="NCBI Taxonomy" id="1229152"/>
    <lineage>
        <taxon>Bacteria</taxon>
        <taxon>Bacillati</taxon>
        <taxon>Bacillota</taxon>
        <taxon>Bacilli</taxon>
        <taxon>Bacillales</taxon>
        <taxon>Bacillaceae</taxon>
        <taxon>Oceanobacillus</taxon>
    </lineage>
</organism>
<evidence type="ECO:0000256" key="7">
    <source>
        <dbReference type="RuleBase" id="RU363032"/>
    </source>
</evidence>
<dbReference type="RefSeq" id="WP_115748750.1">
    <property type="nucleotide sequence ID" value="NZ_PIOD01000005.1"/>
</dbReference>
<dbReference type="InterPro" id="IPR035906">
    <property type="entry name" value="MetI-like_sf"/>
</dbReference>
<keyword evidence="3" id="KW-1003">Cell membrane</keyword>
<keyword evidence="10" id="KW-1185">Reference proteome</keyword>
<dbReference type="PANTHER" id="PTHR43227:SF7">
    <property type="entry name" value="ARABINOOLIGOSACCHARIDES TRANSPORT SYSTEM PERMEASE PROTEIN ARAP"/>
    <property type="match status" value="1"/>
</dbReference>
<keyword evidence="5 7" id="KW-1133">Transmembrane helix</keyword>
<feature type="domain" description="ABC transmembrane type-1" evidence="8">
    <location>
        <begin position="97"/>
        <end position="312"/>
    </location>
</feature>
<dbReference type="Pfam" id="PF00528">
    <property type="entry name" value="BPD_transp_1"/>
    <property type="match status" value="1"/>
</dbReference>
<keyword evidence="4 7" id="KW-0812">Transmembrane</keyword>
<dbReference type="InterPro" id="IPR050809">
    <property type="entry name" value="UgpAE/MalFG_permease"/>
</dbReference>
<dbReference type="SUPFAM" id="SSF161098">
    <property type="entry name" value="MetI-like"/>
    <property type="match status" value="1"/>
</dbReference>
<comment type="similarity">
    <text evidence="7">Belongs to the binding-protein-dependent transport system permease family.</text>
</comment>
<dbReference type="Proteomes" id="UP000256520">
    <property type="component" value="Unassembled WGS sequence"/>
</dbReference>
<protein>
    <submittedName>
        <fullName evidence="9">Arabinose transporter permease</fullName>
    </submittedName>
</protein>
<dbReference type="PANTHER" id="PTHR43227">
    <property type="entry name" value="BLL4140 PROTEIN"/>
    <property type="match status" value="1"/>
</dbReference>
<evidence type="ECO:0000256" key="5">
    <source>
        <dbReference type="ARBA" id="ARBA00022989"/>
    </source>
</evidence>
<dbReference type="InterPro" id="IPR000515">
    <property type="entry name" value="MetI-like"/>
</dbReference>
<dbReference type="CDD" id="cd06261">
    <property type="entry name" value="TM_PBP2"/>
    <property type="match status" value="1"/>
</dbReference>
<evidence type="ECO:0000259" key="8">
    <source>
        <dbReference type="PROSITE" id="PS50928"/>
    </source>
</evidence>
<evidence type="ECO:0000313" key="9">
    <source>
        <dbReference type="EMBL" id="RDW20638.1"/>
    </source>
</evidence>
<dbReference type="EMBL" id="PIOD01000005">
    <property type="protein sequence ID" value="RDW20638.1"/>
    <property type="molecule type" value="Genomic_DNA"/>
</dbReference>
<evidence type="ECO:0000256" key="2">
    <source>
        <dbReference type="ARBA" id="ARBA00022448"/>
    </source>
</evidence>
<evidence type="ECO:0000256" key="3">
    <source>
        <dbReference type="ARBA" id="ARBA00022475"/>
    </source>
</evidence>
<dbReference type="AlphaFoldDB" id="A0A3D8PZ84"/>
<feature type="transmembrane region" description="Helical" evidence="7">
    <location>
        <begin position="102"/>
        <end position="123"/>
    </location>
</feature>
<reference evidence="10" key="1">
    <citation type="submission" date="2017-11" db="EMBL/GenBank/DDBJ databases">
        <authorList>
            <person name="Zhu W."/>
        </authorList>
    </citation>
    <scope>NUCLEOTIDE SEQUENCE [LARGE SCALE GENOMIC DNA]</scope>
    <source>
        <strain evidence="10">CAU 1051</strain>
    </source>
</reference>
<sequence length="324" mass="36588">MINNSRLNVEEYNFEGKNIEEPPVQKKPNKFLKILNSKRVVPYVFVLPFIISFLILTLYPAIQAFVMSFQRILPGQVTFIGFQNYERIFNPSFFKALTNTTIYTISTVVVLVSVPIILAILLDSKFVKFKTLFRSALFIPSLTSVVVAGIIFRLVFAESESSIANQIIGIFGVDPVSWQYTGWSGMLLMVLIASWRWMGVNILYFLAGLQNIPKEIYESAEIDGANIFQRFRHITLPFLKPIIIFVTTISIIGGFRVFEESYVLWQGNSPGNIGLTLVGYLYQEGIQQNDLGFGSAIGVIVLILIFIVSILYLFLTGGFKRGDE</sequence>